<evidence type="ECO:0000313" key="2">
    <source>
        <dbReference type="EMBL" id="WSB12600.1"/>
    </source>
</evidence>
<keyword evidence="2" id="KW-0614">Plasmid</keyword>
<gene>
    <name evidence="2" type="ORF">OG849_35490</name>
</gene>
<proteinExistence type="predicted"/>
<reference evidence="2 3" key="1">
    <citation type="submission" date="2022-10" db="EMBL/GenBank/DDBJ databases">
        <title>The complete genomes of actinobacterial strains from the NBC collection.</title>
        <authorList>
            <person name="Joergensen T.S."/>
            <person name="Alvarez Arevalo M."/>
            <person name="Sterndorff E.B."/>
            <person name="Faurdal D."/>
            <person name="Vuksanovic O."/>
            <person name="Mourched A.-S."/>
            <person name="Charusanti P."/>
            <person name="Shaw S."/>
            <person name="Blin K."/>
            <person name="Weber T."/>
        </authorList>
    </citation>
    <scope>NUCLEOTIDE SEQUENCE [LARGE SCALE GENOMIC DNA]</scope>
    <source>
        <strain evidence="2 3">NBC 01792</strain>
        <plasmid evidence="2 3">unnamed1</plasmid>
    </source>
</reference>
<dbReference type="Proteomes" id="UP001356428">
    <property type="component" value="Plasmid unnamed1"/>
</dbReference>
<dbReference type="RefSeq" id="WP_326707959.1">
    <property type="nucleotide sequence ID" value="NZ_CP109084.1"/>
</dbReference>
<geneLocation type="plasmid" evidence="2 3">
    <name>unnamed1</name>
</geneLocation>
<feature type="region of interest" description="Disordered" evidence="1">
    <location>
        <begin position="1"/>
        <end position="28"/>
    </location>
</feature>
<organism evidence="2 3">
    <name type="scientific">Streptomyces cyaneofuscatus</name>
    <dbReference type="NCBI Taxonomy" id="66883"/>
    <lineage>
        <taxon>Bacteria</taxon>
        <taxon>Bacillati</taxon>
        <taxon>Actinomycetota</taxon>
        <taxon>Actinomycetes</taxon>
        <taxon>Kitasatosporales</taxon>
        <taxon>Streptomycetaceae</taxon>
        <taxon>Streptomyces</taxon>
    </lineage>
</organism>
<name>A0ABZ1F8P0_9ACTN</name>
<dbReference type="EMBL" id="CP109084">
    <property type="protein sequence ID" value="WSB12600.1"/>
    <property type="molecule type" value="Genomic_DNA"/>
</dbReference>
<sequence>MHRMTSTLDVPRAGIVGDMTEDDNGRGYERDETDQLFRQLVGQLDLVGRQTAGTEIDAAAGGFFRPTANTLQCDRCGGWFGFSPGSAWTCGACIAVGR</sequence>
<keyword evidence="3" id="KW-1185">Reference proteome</keyword>
<evidence type="ECO:0000313" key="3">
    <source>
        <dbReference type="Proteomes" id="UP001356428"/>
    </source>
</evidence>
<protein>
    <submittedName>
        <fullName evidence="2">Uncharacterized protein</fullName>
    </submittedName>
</protein>
<accession>A0ABZ1F8P0</accession>
<evidence type="ECO:0000256" key="1">
    <source>
        <dbReference type="SAM" id="MobiDB-lite"/>
    </source>
</evidence>